<evidence type="ECO:0000313" key="1">
    <source>
        <dbReference type="EMBL" id="KAK5977152.1"/>
    </source>
</evidence>
<dbReference type="AlphaFoldDB" id="A0AAN8FED7"/>
<protein>
    <submittedName>
        <fullName evidence="1">Uncharacterized protein</fullName>
    </submittedName>
</protein>
<keyword evidence="2" id="KW-1185">Reference proteome</keyword>
<sequence length="87" mass="10038">MQRSSAVPSFDKLVVEKDPPDSRVSAPFKEVTSATQADEDWELKFYERVKQDPAVPSYFKTTFGILVANNRDLRAERAFLHNHLNRK</sequence>
<dbReference type="Proteomes" id="UP001331761">
    <property type="component" value="Unassembled WGS sequence"/>
</dbReference>
<name>A0AAN8FED7_TRICO</name>
<comment type="caution">
    <text evidence="1">The sequence shown here is derived from an EMBL/GenBank/DDBJ whole genome shotgun (WGS) entry which is preliminary data.</text>
</comment>
<dbReference type="EMBL" id="WIXE01010951">
    <property type="protein sequence ID" value="KAK5977152.1"/>
    <property type="molecule type" value="Genomic_DNA"/>
</dbReference>
<accession>A0AAN8FED7</accession>
<reference evidence="1 2" key="1">
    <citation type="submission" date="2019-10" db="EMBL/GenBank/DDBJ databases">
        <title>Assembly and Annotation for the nematode Trichostrongylus colubriformis.</title>
        <authorList>
            <person name="Martin J."/>
        </authorList>
    </citation>
    <scope>NUCLEOTIDE SEQUENCE [LARGE SCALE GENOMIC DNA]</scope>
    <source>
        <strain evidence="1">G859</strain>
        <tissue evidence="1">Whole worm</tissue>
    </source>
</reference>
<evidence type="ECO:0000313" key="2">
    <source>
        <dbReference type="Proteomes" id="UP001331761"/>
    </source>
</evidence>
<proteinExistence type="predicted"/>
<organism evidence="1 2">
    <name type="scientific">Trichostrongylus colubriformis</name>
    <name type="common">Black scour worm</name>
    <dbReference type="NCBI Taxonomy" id="6319"/>
    <lineage>
        <taxon>Eukaryota</taxon>
        <taxon>Metazoa</taxon>
        <taxon>Ecdysozoa</taxon>
        <taxon>Nematoda</taxon>
        <taxon>Chromadorea</taxon>
        <taxon>Rhabditida</taxon>
        <taxon>Rhabditina</taxon>
        <taxon>Rhabditomorpha</taxon>
        <taxon>Strongyloidea</taxon>
        <taxon>Trichostrongylidae</taxon>
        <taxon>Trichostrongylus</taxon>
    </lineage>
</organism>
<gene>
    <name evidence="1" type="ORF">GCK32_011193</name>
</gene>